<keyword evidence="16" id="KW-1185">Reference proteome</keyword>
<dbReference type="Pfam" id="PF00512">
    <property type="entry name" value="HisKA"/>
    <property type="match status" value="2"/>
</dbReference>
<evidence type="ECO:0000256" key="6">
    <source>
        <dbReference type="ARBA" id="ARBA00022777"/>
    </source>
</evidence>
<keyword evidence="5" id="KW-0547">Nucleotide-binding</keyword>
<feature type="coiled-coil region" evidence="10">
    <location>
        <begin position="803"/>
        <end position="848"/>
    </location>
</feature>
<dbReference type="CDD" id="cd00082">
    <property type="entry name" value="HisKA"/>
    <property type="match status" value="2"/>
</dbReference>
<reference evidence="15 16" key="1">
    <citation type="submission" date="2021-03" db="EMBL/GenBank/DDBJ databases">
        <title>Genomic Encyclopedia of Type Strains, Phase IV (KMG-IV): sequencing the most valuable type-strain genomes for metagenomic binning, comparative biology and taxonomic classification.</title>
        <authorList>
            <person name="Goeker M."/>
        </authorList>
    </citation>
    <scope>NUCLEOTIDE SEQUENCE [LARGE SCALE GENOMIC DNA]</scope>
    <source>
        <strain evidence="15 16">DSM 26675</strain>
    </source>
</reference>
<keyword evidence="11" id="KW-1133">Transmembrane helix</keyword>
<evidence type="ECO:0000256" key="9">
    <source>
        <dbReference type="PROSITE-ProRule" id="PRU00169"/>
    </source>
</evidence>
<dbReference type="GO" id="GO:0016301">
    <property type="term" value="F:kinase activity"/>
    <property type="evidence" value="ECO:0007669"/>
    <property type="project" value="UniProtKB-KW"/>
</dbReference>
<dbReference type="PROSITE" id="PS50110">
    <property type="entry name" value="RESPONSE_REGULATORY"/>
    <property type="match status" value="1"/>
</dbReference>
<dbReference type="Pfam" id="PF07696">
    <property type="entry name" value="7TMR-DISMED2"/>
    <property type="match status" value="1"/>
</dbReference>
<keyword evidence="7" id="KW-0067">ATP-binding</keyword>
<dbReference type="EMBL" id="JAGIKZ010000001">
    <property type="protein sequence ID" value="MBP2239535.1"/>
    <property type="molecule type" value="Genomic_DNA"/>
</dbReference>
<dbReference type="InterPro" id="IPR003661">
    <property type="entry name" value="HisK_dim/P_dom"/>
</dbReference>
<evidence type="ECO:0000259" key="13">
    <source>
        <dbReference type="PROSITE" id="PS50109"/>
    </source>
</evidence>
<feature type="domain" description="Histidine kinase" evidence="13">
    <location>
        <begin position="427"/>
        <end position="645"/>
    </location>
</feature>
<evidence type="ECO:0000313" key="16">
    <source>
        <dbReference type="Proteomes" id="UP001519293"/>
    </source>
</evidence>
<dbReference type="Gene3D" id="2.60.40.2380">
    <property type="match status" value="1"/>
</dbReference>
<evidence type="ECO:0000256" key="12">
    <source>
        <dbReference type="SAM" id="SignalP"/>
    </source>
</evidence>
<dbReference type="SMART" id="SM00387">
    <property type="entry name" value="HATPase_c"/>
    <property type="match status" value="2"/>
</dbReference>
<dbReference type="Pfam" id="PF07695">
    <property type="entry name" value="7TMR-DISM_7TM"/>
    <property type="match status" value="1"/>
</dbReference>
<organism evidence="15 16">
    <name type="scientific">Cytobacillus eiseniae</name>
    <dbReference type="NCBI Taxonomy" id="762947"/>
    <lineage>
        <taxon>Bacteria</taxon>
        <taxon>Bacillati</taxon>
        <taxon>Bacillota</taxon>
        <taxon>Bacilli</taxon>
        <taxon>Bacillales</taxon>
        <taxon>Bacillaceae</taxon>
        <taxon>Cytobacillus</taxon>
    </lineage>
</organism>
<feature type="transmembrane region" description="Helical" evidence="11">
    <location>
        <begin position="308"/>
        <end position="328"/>
    </location>
</feature>
<feature type="domain" description="Histidine kinase" evidence="13">
    <location>
        <begin position="862"/>
        <end position="1111"/>
    </location>
</feature>
<evidence type="ECO:0000256" key="1">
    <source>
        <dbReference type="ARBA" id="ARBA00000085"/>
    </source>
</evidence>
<dbReference type="Gene3D" id="3.30.565.10">
    <property type="entry name" value="Histidine kinase-like ATPase, C-terminal domain"/>
    <property type="match status" value="2"/>
</dbReference>
<keyword evidence="6 15" id="KW-0418">Kinase</keyword>
<dbReference type="SUPFAM" id="SSF52172">
    <property type="entry name" value="CheY-like"/>
    <property type="match status" value="1"/>
</dbReference>
<dbReference type="SMART" id="SM00448">
    <property type="entry name" value="REC"/>
    <property type="match status" value="1"/>
</dbReference>
<dbReference type="Gene3D" id="1.10.287.130">
    <property type="match status" value="2"/>
</dbReference>
<keyword evidence="4" id="KW-0808">Transferase</keyword>
<dbReference type="CDD" id="cd17574">
    <property type="entry name" value="REC_OmpR"/>
    <property type="match status" value="1"/>
</dbReference>
<evidence type="ECO:0000256" key="10">
    <source>
        <dbReference type="SAM" id="Coils"/>
    </source>
</evidence>
<dbReference type="CDD" id="cd16922">
    <property type="entry name" value="HATPase_EvgS-ArcB-TorS-like"/>
    <property type="match status" value="1"/>
</dbReference>
<keyword evidence="10" id="KW-0175">Coiled coil</keyword>
<dbReference type="PANTHER" id="PTHR43047:SF72">
    <property type="entry name" value="OSMOSENSING HISTIDINE PROTEIN KINASE SLN1"/>
    <property type="match status" value="1"/>
</dbReference>
<feature type="domain" description="Response regulatory" evidence="14">
    <location>
        <begin position="684"/>
        <end position="801"/>
    </location>
</feature>
<dbReference type="SUPFAM" id="SSF55874">
    <property type="entry name" value="ATPase domain of HSP90 chaperone/DNA topoisomerase II/histidine kinase"/>
    <property type="match status" value="2"/>
</dbReference>
<dbReference type="Proteomes" id="UP001519293">
    <property type="component" value="Unassembled WGS sequence"/>
</dbReference>
<dbReference type="SMART" id="SM00388">
    <property type="entry name" value="HisKA"/>
    <property type="match status" value="2"/>
</dbReference>
<evidence type="ECO:0000256" key="3">
    <source>
        <dbReference type="ARBA" id="ARBA00022553"/>
    </source>
</evidence>
<dbReference type="PROSITE" id="PS50109">
    <property type="entry name" value="HIS_KIN"/>
    <property type="match status" value="2"/>
</dbReference>
<feature type="transmembrane region" description="Helical" evidence="11">
    <location>
        <begin position="335"/>
        <end position="354"/>
    </location>
</feature>
<feature type="transmembrane region" description="Helical" evidence="11">
    <location>
        <begin position="215"/>
        <end position="240"/>
    </location>
</feature>
<name>A0ABS4RB25_9BACI</name>
<accession>A0ABS4RB25</accession>
<comment type="catalytic activity">
    <reaction evidence="1">
        <text>ATP + protein L-histidine = ADP + protein N-phospho-L-histidine.</text>
        <dbReference type="EC" id="2.7.13.3"/>
    </reaction>
</comment>
<feature type="modified residue" description="4-aspartylphosphate" evidence="9">
    <location>
        <position position="734"/>
    </location>
</feature>
<dbReference type="Gene3D" id="3.40.50.2300">
    <property type="match status" value="1"/>
</dbReference>
<dbReference type="Pfam" id="PF02518">
    <property type="entry name" value="HATPase_c"/>
    <property type="match status" value="2"/>
</dbReference>
<keyword evidence="11" id="KW-0472">Membrane</keyword>
<comment type="caution">
    <text evidence="15">The sequence shown here is derived from an EMBL/GenBank/DDBJ whole genome shotgun (WGS) entry which is preliminary data.</text>
</comment>
<feature type="signal peptide" evidence="12">
    <location>
        <begin position="1"/>
        <end position="25"/>
    </location>
</feature>
<keyword evidence="8" id="KW-0902">Two-component regulatory system</keyword>
<dbReference type="InterPro" id="IPR004358">
    <property type="entry name" value="Sig_transdc_His_kin-like_C"/>
</dbReference>
<evidence type="ECO:0000256" key="8">
    <source>
        <dbReference type="ARBA" id="ARBA00023012"/>
    </source>
</evidence>
<dbReference type="InterPro" id="IPR011006">
    <property type="entry name" value="CheY-like_superfamily"/>
</dbReference>
<feature type="chain" id="PRO_5047057368" description="histidine kinase" evidence="12">
    <location>
        <begin position="26"/>
        <end position="1118"/>
    </location>
</feature>
<dbReference type="CDD" id="cd00075">
    <property type="entry name" value="HATPase"/>
    <property type="match status" value="1"/>
</dbReference>
<sequence>MRGKWSWFLVVLLLLSFLVGNSASAAVTIVEDQDKYTIHDNMEILEDQLGNLSIENITSASISSKFKLNDYGIPSFGYNMPVYWVRFQIDNPLEEDEFIIEFPYAPHDFITLYEPVGNNEYKAYSSGDLLAFTERTQDHRYVNFKMTVPEKTLRTFYIRFESEGSMQLPVVLWKADNFAGKSTIEYLILGIYYGITLVMIIYNLILYFSLRIHSYLWYVIFIIGISLTHLTLNGLAYQFIWPENSWWNNRSILFSMSISNIACVFFANSFLDVKNYARKISWLLYLLAIINLTLIGVLMLNYKFALNLIMIFTAIGIIVVLSTALLCWKRGHKAARYFFFGWFIFLLCVVISSLTDSGILPVHFITTYASQIGSALEIILFSLALLDKLKMFEREKEKAERIAIENKENALKQLKKADRLKDEFLANTTHELRTPLYGMIGIAESLRDGVAGDLNANLKYNLSLIINSGQRLSHLLNDLLDYSKLKHQEIELDTGPVRLKDAVNIVLRINEPLITNKKIQLINLIQADLPYIEADENRVQQILHNIIGNAVKFTDYGNITVSSEVKKNEVLIKITDTGIGMSNDDQSIAFNEFEQGTYARKRQQSGTGLGLSITKDLVELHGGKISLVSELGKGTTVSFTLPIYQAKVQKLPSISPYFEYFEGYQDVPITGEHLYRTNKKNKGKIFIADDDPVNIQVLSNHLYLNGYQLVVATDGEEAIEILKNESQFDLVILDLMMPKLSGYEVCKELRKDYSLTELPVLVLTARSQLKDIVTAFQAGANDYLIKPYFKEELLARVETLLTLKKVMEEVLEKSQRLNLLNSELYYLNEELEARVERRTNELKEKTEVLEGMEKSRKLLLSTISHDLGTPMTAIQGYIKAMIDGVIDQNNHYFLGVIYEKTLFIDRLIQDLHDLSIFESGQARFYQDWITVHELIHEFLPEFEADILSKNRKFMIHAPLSLKLAEQQLYLDLDRIRQVVGNLIANAVKYTEAQDAITIEVMYSQEYFEKYKEKQFLLKEISVALEDKVKSSARSSLVIGIHDTGKGIDSESIPFIFERFYRGDSENYESFRNAGLGLAIAKEIIDYHEGIIWVESVKERGSSFYFTLPIYLVSEEKGD</sequence>
<feature type="transmembrane region" description="Helical" evidence="11">
    <location>
        <begin position="186"/>
        <end position="208"/>
    </location>
</feature>
<dbReference type="SUPFAM" id="SSF47384">
    <property type="entry name" value="Homodimeric domain of signal transducing histidine kinase"/>
    <property type="match status" value="2"/>
</dbReference>
<proteinExistence type="predicted"/>
<gene>
    <name evidence="15" type="ORF">J2Z40_000088</name>
</gene>
<dbReference type="PANTHER" id="PTHR43047">
    <property type="entry name" value="TWO-COMPONENT HISTIDINE PROTEIN KINASE"/>
    <property type="match status" value="1"/>
</dbReference>
<dbReference type="InterPro" id="IPR011623">
    <property type="entry name" value="7TMR_DISM_rcpt_extracell_dom1"/>
</dbReference>
<evidence type="ECO:0000256" key="4">
    <source>
        <dbReference type="ARBA" id="ARBA00022679"/>
    </source>
</evidence>
<evidence type="ECO:0000256" key="2">
    <source>
        <dbReference type="ARBA" id="ARBA00012438"/>
    </source>
</evidence>
<keyword evidence="11" id="KW-0812">Transmembrane</keyword>
<feature type="transmembrane region" description="Helical" evidence="11">
    <location>
        <begin position="283"/>
        <end position="302"/>
    </location>
</feature>
<dbReference type="InterPro" id="IPR011622">
    <property type="entry name" value="7TMR_DISM_rcpt_extracell_dom2"/>
</dbReference>
<protein>
    <recommendedName>
        <fullName evidence="2">histidine kinase</fullName>
        <ecNumber evidence="2">2.7.13.3</ecNumber>
    </recommendedName>
</protein>
<dbReference type="Pfam" id="PF00072">
    <property type="entry name" value="Response_reg"/>
    <property type="match status" value="1"/>
</dbReference>
<dbReference type="InterPro" id="IPR036097">
    <property type="entry name" value="HisK_dim/P_sf"/>
</dbReference>
<dbReference type="InterPro" id="IPR005467">
    <property type="entry name" value="His_kinase_dom"/>
</dbReference>
<keyword evidence="3 9" id="KW-0597">Phosphoprotein</keyword>
<feature type="transmembrane region" description="Helical" evidence="11">
    <location>
        <begin position="252"/>
        <end position="271"/>
    </location>
</feature>
<dbReference type="InterPro" id="IPR001789">
    <property type="entry name" value="Sig_transdc_resp-reg_receiver"/>
</dbReference>
<evidence type="ECO:0000313" key="15">
    <source>
        <dbReference type="EMBL" id="MBP2239535.1"/>
    </source>
</evidence>
<dbReference type="EC" id="2.7.13.3" evidence="2"/>
<feature type="coiled-coil region" evidence="10">
    <location>
        <begin position="389"/>
        <end position="427"/>
    </location>
</feature>
<dbReference type="RefSeq" id="WP_083953908.1">
    <property type="nucleotide sequence ID" value="NZ_JAGIKZ010000001.1"/>
</dbReference>
<dbReference type="InterPro" id="IPR003594">
    <property type="entry name" value="HATPase_dom"/>
</dbReference>
<dbReference type="InterPro" id="IPR036890">
    <property type="entry name" value="HATPase_C_sf"/>
</dbReference>
<evidence type="ECO:0000256" key="5">
    <source>
        <dbReference type="ARBA" id="ARBA00022741"/>
    </source>
</evidence>
<evidence type="ECO:0000256" key="7">
    <source>
        <dbReference type="ARBA" id="ARBA00022840"/>
    </source>
</evidence>
<dbReference type="PRINTS" id="PR00344">
    <property type="entry name" value="BCTRLSENSOR"/>
</dbReference>
<evidence type="ECO:0000259" key="14">
    <source>
        <dbReference type="PROSITE" id="PS50110"/>
    </source>
</evidence>
<keyword evidence="12" id="KW-0732">Signal</keyword>
<evidence type="ECO:0000256" key="11">
    <source>
        <dbReference type="SAM" id="Phobius"/>
    </source>
</evidence>